<dbReference type="InterPro" id="IPR023385">
    <property type="entry name" value="YopX-like_C"/>
</dbReference>
<dbReference type="InterPro" id="IPR019096">
    <property type="entry name" value="YopX_protein"/>
</dbReference>
<feature type="domain" description="YopX protein" evidence="1">
    <location>
        <begin position="5"/>
        <end position="118"/>
    </location>
</feature>
<dbReference type="EMBL" id="MT143217">
    <property type="protein sequence ID" value="QJA94265.1"/>
    <property type="molecule type" value="Genomic_DNA"/>
</dbReference>
<proteinExistence type="predicted"/>
<dbReference type="AlphaFoldDB" id="A0A6M3LNF2"/>
<evidence type="ECO:0000259" key="1">
    <source>
        <dbReference type="Pfam" id="PF09643"/>
    </source>
</evidence>
<dbReference type="Pfam" id="PF09643">
    <property type="entry name" value="YopX"/>
    <property type="match status" value="1"/>
</dbReference>
<dbReference type="Gene3D" id="2.30.30.290">
    <property type="entry name" value="YopX-like domains"/>
    <property type="match status" value="1"/>
</dbReference>
<gene>
    <name evidence="2" type="ORF">MM415B03909_0005</name>
</gene>
<sequence length="123" mass="14575">MREIKFRAWDAVKQEFIYSDLIAGGMWRYFKTLEDRGIRHHESQQYTGVVNKQGKEIYNSDLLKDKLGNANEVYWDGRTYSYRLRINGELQFDKTRFIGWAKFMELIGNTKENPKLLKGGQSK</sequence>
<organism evidence="2">
    <name type="scientific">viral metagenome</name>
    <dbReference type="NCBI Taxonomy" id="1070528"/>
    <lineage>
        <taxon>unclassified sequences</taxon>
        <taxon>metagenomes</taxon>
        <taxon>organismal metagenomes</taxon>
    </lineage>
</organism>
<evidence type="ECO:0000313" key="2">
    <source>
        <dbReference type="EMBL" id="QJA94265.1"/>
    </source>
</evidence>
<protein>
    <submittedName>
        <fullName evidence="2">Putative YopX protein</fullName>
    </submittedName>
</protein>
<name>A0A6M3LNF2_9ZZZZ</name>
<reference evidence="2" key="1">
    <citation type="submission" date="2020-03" db="EMBL/GenBank/DDBJ databases">
        <title>The deep terrestrial virosphere.</title>
        <authorList>
            <person name="Holmfeldt K."/>
            <person name="Nilsson E."/>
            <person name="Simone D."/>
            <person name="Lopez-Fernandez M."/>
            <person name="Wu X."/>
            <person name="de Brujin I."/>
            <person name="Lundin D."/>
            <person name="Andersson A."/>
            <person name="Bertilsson S."/>
            <person name="Dopson M."/>
        </authorList>
    </citation>
    <scope>NUCLEOTIDE SEQUENCE</scope>
    <source>
        <strain evidence="2">MM415B03909</strain>
    </source>
</reference>
<dbReference type="SUPFAM" id="SSF159006">
    <property type="entry name" value="YopX-like"/>
    <property type="match status" value="1"/>
</dbReference>
<accession>A0A6M3LNF2</accession>